<dbReference type="EMBL" id="BLXT01004823">
    <property type="protein sequence ID" value="GFO17502.1"/>
    <property type="molecule type" value="Genomic_DNA"/>
</dbReference>
<dbReference type="PANTHER" id="PTHR10044:SF139">
    <property type="entry name" value="DEATH-ASSOCIATED INHIBITOR OF APOPTOSIS 2"/>
    <property type="match status" value="1"/>
</dbReference>
<dbReference type="AlphaFoldDB" id="A0AAV4BE95"/>
<dbReference type="GO" id="GO:0005634">
    <property type="term" value="C:nucleus"/>
    <property type="evidence" value="ECO:0007669"/>
    <property type="project" value="TreeGrafter"/>
</dbReference>
<gene>
    <name evidence="2" type="ORF">PoB_004400700</name>
</gene>
<protein>
    <submittedName>
        <fullName evidence="2">Inhibitor of apoptosis protein</fullName>
    </submittedName>
</protein>
<feature type="compositionally biased region" description="Low complexity" evidence="1">
    <location>
        <begin position="175"/>
        <end position="193"/>
    </location>
</feature>
<evidence type="ECO:0000313" key="3">
    <source>
        <dbReference type="Proteomes" id="UP000735302"/>
    </source>
</evidence>
<dbReference type="SMART" id="SM00238">
    <property type="entry name" value="BIR"/>
    <property type="match status" value="2"/>
</dbReference>
<evidence type="ECO:0000256" key="1">
    <source>
        <dbReference type="SAM" id="MobiDB-lite"/>
    </source>
</evidence>
<dbReference type="SUPFAM" id="SSF57924">
    <property type="entry name" value="Inhibitor of apoptosis (IAP) repeat"/>
    <property type="match status" value="2"/>
</dbReference>
<dbReference type="InterPro" id="IPR050784">
    <property type="entry name" value="IAP"/>
</dbReference>
<organism evidence="2 3">
    <name type="scientific">Plakobranchus ocellatus</name>
    <dbReference type="NCBI Taxonomy" id="259542"/>
    <lineage>
        <taxon>Eukaryota</taxon>
        <taxon>Metazoa</taxon>
        <taxon>Spiralia</taxon>
        <taxon>Lophotrochozoa</taxon>
        <taxon>Mollusca</taxon>
        <taxon>Gastropoda</taxon>
        <taxon>Heterobranchia</taxon>
        <taxon>Euthyneura</taxon>
        <taxon>Panpulmonata</taxon>
        <taxon>Sacoglossa</taxon>
        <taxon>Placobranchoidea</taxon>
        <taxon>Plakobranchidae</taxon>
        <taxon>Plakobranchus</taxon>
    </lineage>
</organism>
<sequence>MTDRIPPSWLSSEAWRLQTFCNYPRNAAKPALLLAAEGFFYCGSGTDDSVRCFFCRCELKNLQKNEAIGRIHRKLSQACPMVRGVDCGNIPFHNPSAGTNATQPSSGNQENSSCISSWSAIQSSTLALPANQALTLAAPDNQTSIPDVSAYQSLIPDASANQSSAPAVSANKSLAPAESSNQSSANQAPAPAATEKLRDLANHDYAALQKCLETFHDWPSDHHLKKDLAEAGFYYTGYGDCARCFFCGGGLRNWDDDDDVWIEHARWFAKCTFIRQKLGQVFVETVDILGGDHEKIIPFFPIIVFNGTGAFFVETIQGFNRAPGTPIQHCPQSH</sequence>
<proteinExistence type="predicted"/>
<feature type="region of interest" description="Disordered" evidence="1">
    <location>
        <begin position="165"/>
        <end position="193"/>
    </location>
</feature>
<dbReference type="PANTHER" id="PTHR10044">
    <property type="entry name" value="INHIBITOR OF APOPTOSIS"/>
    <property type="match status" value="1"/>
</dbReference>
<accession>A0AAV4BE95</accession>
<dbReference type="Gene3D" id="1.10.1170.10">
    <property type="entry name" value="Inhibitor Of Apoptosis Protein (2mihbC-IAP-1), Chain A"/>
    <property type="match status" value="2"/>
</dbReference>
<dbReference type="InterPro" id="IPR001370">
    <property type="entry name" value="BIR_rpt"/>
</dbReference>
<dbReference type="GO" id="GO:0005737">
    <property type="term" value="C:cytoplasm"/>
    <property type="evidence" value="ECO:0007669"/>
    <property type="project" value="TreeGrafter"/>
</dbReference>
<dbReference type="Pfam" id="PF00653">
    <property type="entry name" value="BIR"/>
    <property type="match status" value="2"/>
</dbReference>
<name>A0AAV4BE95_9GAST</name>
<evidence type="ECO:0000313" key="2">
    <source>
        <dbReference type="EMBL" id="GFO17502.1"/>
    </source>
</evidence>
<dbReference type="Proteomes" id="UP000735302">
    <property type="component" value="Unassembled WGS sequence"/>
</dbReference>
<dbReference type="GO" id="GO:0051726">
    <property type="term" value="P:regulation of cell cycle"/>
    <property type="evidence" value="ECO:0007669"/>
    <property type="project" value="TreeGrafter"/>
</dbReference>
<dbReference type="PROSITE" id="PS50143">
    <property type="entry name" value="BIR_REPEAT_2"/>
    <property type="match status" value="2"/>
</dbReference>
<dbReference type="GO" id="GO:0043027">
    <property type="term" value="F:cysteine-type endopeptidase inhibitor activity involved in apoptotic process"/>
    <property type="evidence" value="ECO:0007669"/>
    <property type="project" value="TreeGrafter"/>
</dbReference>
<comment type="caution">
    <text evidence="2">The sequence shown here is derived from an EMBL/GenBank/DDBJ whole genome shotgun (WGS) entry which is preliminary data.</text>
</comment>
<dbReference type="GO" id="GO:0043066">
    <property type="term" value="P:negative regulation of apoptotic process"/>
    <property type="evidence" value="ECO:0007669"/>
    <property type="project" value="TreeGrafter"/>
</dbReference>
<dbReference type="CDD" id="cd00022">
    <property type="entry name" value="BIR"/>
    <property type="match status" value="1"/>
</dbReference>
<reference evidence="2 3" key="1">
    <citation type="journal article" date="2021" name="Elife">
        <title>Chloroplast acquisition without the gene transfer in kleptoplastic sea slugs, Plakobranchus ocellatus.</title>
        <authorList>
            <person name="Maeda T."/>
            <person name="Takahashi S."/>
            <person name="Yoshida T."/>
            <person name="Shimamura S."/>
            <person name="Takaki Y."/>
            <person name="Nagai Y."/>
            <person name="Toyoda A."/>
            <person name="Suzuki Y."/>
            <person name="Arimoto A."/>
            <person name="Ishii H."/>
            <person name="Satoh N."/>
            <person name="Nishiyama T."/>
            <person name="Hasebe M."/>
            <person name="Maruyama T."/>
            <person name="Minagawa J."/>
            <person name="Obokata J."/>
            <person name="Shigenobu S."/>
        </authorList>
    </citation>
    <scope>NUCLEOTIDE SEQUENCE [LARGE SCALE GENOMIC DNA]</scope>
</reference>
<keyword evidence="3" id="KW-1185">Reference proteome</keyword>